<sequence length="61" mass="7084">MHQTAQGKRDSCKNGQKKVVDFDMMMENLRINLLYAPLFVKWWMINGFLTLNFTAKSSGQT</sequence>
<keyword evidence="1" id="KW-1133">Transmembrane helix</keyword>
<keyword evidence="1" id="KW-0472">Membrane</keyword>
<accession>A0A3A9A8I1</accession>
<reference evidence="2 3" key="1">
    <citation type="submission" date="2018-09" db="EMBL/GenBank/DDBJ databases">
        <title>Murine metabolic-syndrome-specific gut microbial biobank.</title>
        <authorList>
            <person name="Liu C."/>
        </authorList>
    </citation>
    <scope>NUCLEOTIDE SEQUENCE [LARGE SCALE GENOMIC DNA]</scope>
    <source>
        <strain evidence="2 3">0.1xD8-82</strain>
    </source>
</reference>
<proteinExistence type="predicted"/>
<organism evidence="2 3">
    <name type="scientific">Parablautia intestinalis</name>
    <dbReference type="NCBI Taxonomy" id="2320100"/>
    <lineage>
        <taxon>Bacteria</taxon>
        <taxon>Bacillati</taxon>
        <taxon>Bacillota</taxon>
        <taxon>Clostridia</taxon>
        <taxon>Lachnospirales</taxon>
        <taxon>Lachnospiraceae</taxon>
        <taxon>Parablautia</taxon>
    </lineage>
</organism>
<feature type="transmembrane region" description="Helical" evidence="1">
    <location>
        <begin position="33"/>
        <end position="55"/>
    </location>
</feature>
<comment type="caution">
    <text evidence="2">The sequence shown here is derived from an EMBL/GenBank/DDBJ whole genome shotgun (WGS) entry which is preliminary data.</text>
</comment>
<name>A0A3A9A8I1_9FIRM</name>
<dbReference type="Proteomes" id="UP000280696">
    <property type="component" value="Unassembled WGS sequence"/>
</dbReference>
<dbReference type="AlphaFoldDB" id="A0A3A9A8I1"/>
<evidence type="ECO:0000256" key="1">
    <source>
        <dbReference type="SAM" id="Phobius"/>
    </source>
</evidence>
<evidence type="ECO:0000313" key="2">
    <source>
        <dbReference type="EMBL" id="RKI87759.1"/>
    </source>
</evidence>
<dbReference type="EMBL" id="RAYQ01000036">
    <property type="protein sequence ID" value="RKI87759.1"/>
    <property type="molecule type" value="Genomic_DNA"/>
</dbReference>
<evidence type="ECO:0000313" key="3">
    <source>
        <dbReference type="Proteomes" id="UP000280696"/>
    </source>
</evidence>
<gene>
    <name evidence="2" type="ORF">D7V94_20490</name>
</gene>
<keyword evidence="3" id="KW-1185">Reference proteome</keyword>
<keyword evidence="1" id="KW-0812">Transmembrane</keyword>
<protein>
    <submittedName>
        <fullName evidence="2">Uncharacterized protein</fullName>
    </submittedName>
</protein>